<reference evidence="2 3" key="1">
    <citation type="submission" date="2021-04" db="EMBL/GenBank/DDBJ databases">
        <authorList>
            <person name="Bliznina A."/>
        </authorList>
    </citation>
    <scope>NUCLEOTIDE SEQUENCE [LARGE SCALE GENOMIC DNA]</scope>
</reference>
<gene>
    <name evidence="2" type="ORF">OKIOD_LOCUS2332</name>
</gene>
<protein>
    <submittedName>
        <fullName evidence="2">Oidioi.mRNA.OKI2018_I69.PAR.g10774.t1.cds</fullName>
    </submittedName>
</protein>
<dbReference type="EMBL" id="OU015568">
    <property type="protein sequence ID" value="CAG5084935.1"/>
    <property type="molecule type" value="Genomic_DNA"/>
</dbReference>
<organism evidence="2 3">
    <name type="scientific">Oikopleura dioica</name>
    <name type="common">Tunicate</name>
    <dbReference type="NCBI Taxonomy" id="34765"/>
    <lineage>
        <taxon>Eukaryota</taxon>
        <taxon>Metazoa</taxon>
        <taxon>Chordata</taxon>
        <taxon>Tunicata</taxon>
        <taxon>Appendicularia</taxon>
        <taxon>Copelata</taxon>
        <taxon>Oikopleuridae</taxon>
        <taxon>Oikopleura</taxon>
    </lineage>
</organism>
<dbReference type="Proteomes" id="UP001158576">
    <property type="component" value="Chromosome PAR"/>
</dbReference>
<feature type="signal peptide" evidence="1">
    <location>
        <begin position="1"/>
        <end position="17"/>
    </location>
</feature>
<evidence type="ECO:0000313" key="3">
    <source>
        <dbReference type="Proteomes" id="UP001158576"/>
    </source>
</evidence>
<proteinExistence type="predicted"/>
<feature type="chain" id="PRO_5045273070" evidence="1">
    <location>
        <begin position="18"/>
        <end position="155"/>
    </location>
</feature>
<sequence length="155" mass="17360">MMLTGVIFSSCFLPSCAEIFNREEICKDRFCTLCYNIINYEESTEYSESLIEGCYELLDMSNCCSIYINGQGSVISRVVSDDMQDLEDLFNKKHDVISNKTDSSESTEADTSSSGQKIEVPWGKLIIGFMCGAIFAVIQAAVQEFLDNLITPMFD</sequence>
<name>A0ABN7RT54_OIKDI</name>
<accession>A0ABN7RT54</accession>
<evidence type="ECO:0000313" key="2">
    <source>
        <dbReference type="EMBL" id="CAG5084935.1"/>
    </source>
</evidence>
<evidence type="ECO:0000256" key="1">
    <source>
        <dbReference type="SAM" id="SignalP"/>
    </source>
</evidence>
<keyword evidence="1" id="KW-0732">Signal</keyword>
<keyword evidence="3" id="KW-1185">Reference proteome</keyword>